<feature type="coiled-coil region" evidence="1">
    <location>
        <begin position="498"/>
        <end position="641"/>
    </location>
</feature>
<keyword evidence="1" id="KW-0175">Coiled coil</keyword>
<feature type="region of interest" description="Disordered" evidence="2">
    <location>
        <begin position="150"/>
        <end position="175"/>
    </location>
</feature>
<evidence type="ECO:0000313" key="6">
    <source>
        <dbReference type="Proteomes" id="UP000256970"/>
    </source>
</evidence>
<dbReference type="Pfam" id="PF12763">
    <property type="entry name" value="EH"/>
    <property type="match status" value="2"/>
</dbReference>
<dbReference type="SMART" id="SM00027">
    <property type="entry name" value="EH"/>
    <property type="match status" value="2"/>
</dbReference>
<name>A0A383W688_TETOB</name>
<proteinExistence type="predicted"/>
<dbReference type="GO" id="GO:0006897">
    <property type="term" value="P:endocytosis"/>
    <property type="evidence" value="ECO:0007669"/>
    <property type="project" value="TreeGrafter"/>
</dbReference>
<protein>
    <recommendedName>
        <fullName evidence="7">EH domain-containing protein</fullName>
    </recommendedName>
</protein>
<gene>
    <name evidence="5" type="ORF">BQ4739_LOCUS13283</name>
</gene>
<reference evidence="5 6" key="1">
    <citation type="submission" date="2016-10" db="EMBL/GenBank/DDBJ databases">
        <authorList>
            <person name="Cai Z."/>
        </authorList>
    </citation>
    <scope>NUCLEOTIDE SEQUENCE [LARGE SCALE GENOMIC DNA]</scope>
</reference>
<dbReference type="AlphaFoldDB" id="A0A383W688"/>
<dbReference type="InterPro" id="IPR002048">
    <property type="entry name" value="EF_hand_dom"/>
</dbReference>
<feature type="region of interest" description="Disordered" evidence="2">
    <location>
        <begin position="314"/>
        <end position="367"/>
    </location>
</feature>
<accession>A0A383W688</accession>
<feature type="compositionally biased region" description="Low complexity" evidence="2">
    <location>
        <begin position="345"/>
        <end position="367"/>
    </location>
</feature>
<sequence length="1113" mass="110472">MANPQVEHWFRLADEDRDGGVGGAEAVRFFTKSGLPQEVLGQIWEYASGGGAKLNMGQFAVAMRLVALAQASGGRLMPDQARVVAMGGGPQLPPPRLAGVTDAPAPHIPTYTPQITGLAPQPSSGGGVGYSPQPTGGYMPQVTGGYPQQQMTGGMRPPSPYGTPPPAAAAAGPTGQYTPQATGYMPAGAGLTGGMAAAGGTGAGVAALPGFPPVTVADLQRYQATFAAVDTDRDGFAKGAECFPVFIKSGLDKALLKRMWDLVAGNTGSLDAQQFFKCMYLMDGCRRGAALPAALPPGPWPQVSMVSPAAAGMTGPPGMMQQQPPAAAGLTGAMPGPAGLPPAPQLSAGGARDSSSGGMAPMPGSAPLRAESWSLENQFGHKGAVKSISEAYDQTLPKIPDLPGKITFNPAALAAAAAGPSSVPDLDATIADMLVPADKARWEAERSEALEKEKQERQVAADAAAAKARVEAFNAALSELVMYKSRVNVALLQASDSAARLAAEAEDTELRYNKARLAAQSQEEEGKEARQKLQALLARKQEAANKLELLQQEIAMMANLNPAELAALEKEVGALVAAMAAAEAQKAAMEMQLDSGKKQKGLLGERIADLELAAAAGEGDIRRARAELAELQAKLSTAQASAQGGPDLGEVGPLLGKAASAYRRLYSSAAAAGLEVPYEANLNNVGSLVWLEQLMAGTADWVDDDAALSGYTVVNALPDLEGVPPALLRAAAMAAAQQPPVKPAAAAAAGASDEAAAAEGAAEAAAPAEAAAAAADGAAEKQPQAALLAEGQQETAPAAAAVAKDAGKGAVAAVAATTAAAAAAGAAAVALGSRETSSNAAAAAAAAASAEPAATAAEAAVEPAAAAAEAEAAPVEAAATAAVPAAGAAGADADAFGDDAFGDSAFAPAAAAAEEETPAEQSAAEPEASRAAVAAAREADADADALAAPDAATVEAAAELPASAVSAEPSQLTSPADDAAAAGISIEPPADRHFADEDDSDITSPMGHNLMSAVPDAAGSSAAAGGMPVVIGGLAGFDPSLYRLNTDQRQLATQYSMDSSYAGSMAGGAAAGATGASSSNGFGDDAAFGESSTPGGEDGKAAGSLMGFEDNAF</sequence>
<dbReference type="Gene3D" id="1.10.238.10">
    <property type="entry name" value="EF-hand"/>
    <property type="match status" value="2"/>
</dbReference>
<feature type="region of interest" description="Disordered" evidence="2">
    <location>
        <begin position="909"/>
        <end position="936"/>
    </location>
</feature>
<dbReference type="InterPro" id="IPR000261">
    <property type="entry name" value="EH_dom"/>
</dbReference>
<dbReference type="Proteomes" id="UP000256970">
    <property type="component" value="Unassembled WGS sequence"/>
</dbReference>
<dbReference type="GO" id="GO:0005886">
    <property type="term" value="C:plasma membrane"/>
    <property type="evidence" value="ECO:0007669"/>
    <property type="project" value="TreeGrafter"/>
</dbReference>
<evidence type="ECO:0000256" key="2">
    <source>
        <dbReference type="SAM" id="MobiDB-lite"/>
    </source>
</evidence>
<evidence type="ECO:0000259" key="3">
    <source>
        <dbReference type="PROSITE" id="PS50031"/>
    </source>
</evidence>
<evidence type="ECO:0000313" key="5">
    <source>
        <dbReference type="EMBL" id="SZX73167.1"/>
    </source>
</evidence>
<evidence type="ECO:0000259" key="4">
    <source>
        <dbReference type="PROSITE" id="PS50222"/>
    </source>
</evidence>
<feature type="compositionally biased region" description="Low complexity" evidence="2">
    <location>
        <begin position="919"/>
        <end position="936"/>
    </location>
</feature>
<dbReference type="STRING" id="3088.A0A383W688"/>
<dbReference type="InterPro" id="IPR011992">
    <property type="entry name" value="EF-hand-dom_pair"/>
</dbReference>
<keyword evidence="6" id="KW-1185">Reference proteome</keyword>
<feature type="region of interest" description="Disordered" evidence="2">
    <location>
        <begin position="1084"/>
        <end position="1113"/>
    </location>
</feature>
<feature type="compositionally biased region" description="Pro residues" evidence="2">
    <location>
        <begin position="157"/>
        <end position="167"/>
    </location>
</feature>
<dbReference type="PANTHER" id="PTHR11216:SF170">
    <property type="entry name" value="DYNAMIN ASSOCIATED PROTEIN 160, ISOFORM D"/>
    <property type="match status" value="1"/>
</dbReference>
<dbReference type="PROSITE" id="PS50031">
    <property type="entry name" value="EH"/>
    <property type="match status" value="2"/>
</dbReference>
<dbReference type="EMBL" id="FNXT01001184">
    <property type="protein sequence ID" value="SZX73167.1"/>
    <property type="molecule type" value="Genomic_DNA"/>
</dbReference>
<organism evidence="5 6">
    <name type="scientific">Tetradesmus obliquus</name>
    <name type="common">Green alga</name>
    <name type="synonym">Acutodesmus obliquus</name>
    <dbReference type="NCBI Taxonomy" id="3088"/>
    <lineage>
        <taxon>Eukaryota</taxon>
        <taxon>Viridiplantae</taxon>
        <taxon>Chlorophyta</taxon>
        <taxon>core chlorophytes</taxon>
        <taxon>Chlorophyceae</taxon>
        <taxon>CS clade</taxon>
        <taxon>Sphaeropleales</taxon>
        <taxon>Scenedesmaceae</taxon>
        <taxon>Tetradesmus</taxon>
    </lineage>
</organism>
<feature type="domain" description="EH" evidence="3">
    <location>
        <begin position="218"/>
        <end position="263"/>
    </location>
</feature>
<dbReference type="GO" id="GO:0005737">
    <property type="term" value="C:cytoplasm"/>
    <property type="evidence" value="ECO:0007669"/>
    <property type="project" value="TreeGrafter"/>
</dbReference>
<dbReference type="GO" id="GO:0005509">
    <property type="term" value="F:calcium ion binding"/>
    <property type="evidence" value="ECO:0007669"/>
    <property type="project" value="InterPro"/>
</dbReference>
<dbReference type="PANTHER" id="PTHR11216">
    <property type="entry name" value="EH DOMAIN"/>
    <property type="match status" value="1"/>
</dbReference>
<feature type="domain" description="EF-hand" evidence="4">
    <location>
        <begin position="1"/>
        <end position="36"/>
    </location>
</feature>
<evidence type="ECO:0008006" key="7">
    <source>
        <dbReference type="Google" id="ProtNLM"/>
    </source>
</evidence>
<dbReference type="PROSITE" id="PS50222">
    <property type="entry name" value="EF_HAND_2"/>
    <property type="match status" value="1"/>
</dbReference>
<feature type="region of interest" description="Disordered" evidence="2">
    <location>
        <begin position="988"/>
        <end position="1009"/>
    </location>
</feature>
<dbReference type="CDD" id="cd00052">
    <property type="entry name" value="EH"/>
    <property type="match status" value="2"/>
</dbReference>
<dbReference type="GO" id="GO:0016197">
    <property type="term" value="P:endosomal transport"/>
    <property type="evidence" value="ECO:0007669"/>
    <property type="project" value="TreeGrafter"/>
</dbReference>
<feature type="domain" description="EH" evidence="3">
    <location>
        <begin position="2"/>
        <end position="78"/>
    </location>
</feature>
<feature type="compositionally biased region" description="Low complexity" evidence="2">
    <location>
        <begin position="314"/>
        <end position="337"/>
    </location>
</feature>
<evidence type="ECO:0000256" key="1">
    <source>
        <dbReference type="SAM" id="Coils"/>
    </source>
</evidence>
<dbReference type="SUPFAM" id="SSF47473">
    <property type="entry name" value="EF-hand"/>
    <property type="match status" value="2"/>
</dbReference>